<sequence length="156" mass="16528">MTRITAALFALALAAPLAACTEAEDTDFRDVSEFVDGMGVASDSGAFRVVLSSTDGDLGVGQNDLIVRVGMHDPTDPDAEGRGIPGADIDIDAWMPGAEVSMQSELAVEYLGDGAYAVDNVVLTDEGVWNFDMVITKGSMVETVTLAFDIDELDYR</sequence>
<feature type="chain" id="PRO_5002695592" description="YtkA-like domain-containing protein" evidence="1">
    <location>
        <begin position="20"/>
        <end position="156"/>
    </location>
</feature>
<feature type="signal peptide" evidence="1">
    <location>
        <begin position="1"/>
        <end position="19"/>
    </location>
</feature>
<organism evidence="3 4">
    <name type="scientific">Plesiocystis pacifica SIR-1</name>
    <dbReference type="NCBI Taxonomy" id="391625"/>
    <lineage>
        <taxon>Bacteria</taxon>
        <taxon>Pseudomonadati</taxon>
        <taxon>Myxococcota</taxon>
        <taxon>Polyangia</taxon>
        <taxon>Nannocystales</taxon>
        <taxon>Nannocystaceae</taxon>
        <taxon>Plesiocystis</taxon>
    </lineage>
</organism>
<dbReference type="Proteomes" id="UP000005801">
    <property type="component" value="Unassembled WGS sequence"/>
</dbReference>
<accession>A6GHH8</accession>
<evidence type="ECO:0000313" key="3">
    <source>
        <dbReference type="EMBL" id="EDM74695.1"/>
    </source>
</evidence>
<dbReference type="RefSeq" id="WP_006976165.1">
    <property type="nucleotide sequence ID" value="NZ_ABCS01000119.1"/>
</dbReference>
<keyword evidence="1" id="KW-0732">Signal</keyword>
<dbReference type="InterPro" id="IPR032693">
    <property type="entry name" value="YtkA-like_dom"/>
</dbReference>
<evidence type="ECO:0000256" key="1">
    <source>
        <dbReference type="SAM" id="SignalP"/>
    </source>
</evidence>
<evidence type="ECO:0000313" key="4">
    <source>
        <dbReference type="Proteomes" id="UP000005801"/>
    </source>
</evidence>
<comment type="caution">
    <text evidence="3">The sequence shown here is derived from an EMBL/GenBank/DDBJ whole genome shotgun (WGS) entry which is preliminary data.</text>
</comment>
<name>A6GHH8_9BACT</name>
<gene>
    <name evidence="3" type="ORF">PPSIR1_06621</name>
</gene>
<dbReference type="AlphaFoldDB" id="A6GHH8"/>
<dbReference type="EMBL" id="ABCS01000119">
    <property type="protein sequence ID" value="EDM74695.1"/>
    <property type="molecule type" value="Genomic_DNA"/>
</dbReference>
<reference evidence="3 4" key="1">
    <citation type="submission" date="2007-06" db="EMBL/GenBank/DDBJ databases">
        <authorList>
            <person name="Shimkets L."/>
            <person name="Ferriera S."/>
            <person name="Johnson J."/>
            <person name="Kravitz S."/>
            <person name="Beeson K."/>
            <person name="Sutton G."/>
            <person name="Rogers Y.-H."/>
            <person name="Friedman R."/>
            <person name="Frazier M."/>
            <person name="Venter J.C."/>
        </authorList>
    </citation>
    <scope>NUCLEOTIDE SEQUENCE [LARGE SCALE GENOMIC DNA]</scope>
    <source>
        <strain evidence="3 4">SIR-1</strain>
    </source>
</reference>
<evidence type="ECO:0000259" key="2">
    <source>
        <dbReference type="Pfam" id="PF13115"/>
    </source>
</evidence>
<keyword evidence="4" id="KW-1185">Reference proteome</keyword>
<proteinExistence type="predicted"/>
<dbReference type="OrthoDB" id="330101at2"/>
<protein>
    <recommendedName>
        <fullName evidence="2">YtkA-like domain-containing protein</fullName>
    </recommendedName>
</protein>
<feature type="domain" description="YtkA-like" evidence="2">
    <location>
        <begin position="48"/>
        <end position="131"/>
    </location>
</feature>
<dbReference type="Pfam" id="PF13115">
    <property type="entry name" value="YtkA"/>
    <property type="match status" value="1"/>
</dbReference>